<dbReference type="EMBL" id="CP023004">
    <property type="protein sequence ID" value="AWI08507.1"/>
    <property type="molecule type" value="Genomic_DNA"/>
</dbReference>
<dbReference type="InterPro" id="IPR013425">
    <property type="entry name" value="Autotrns_rpt"/>
</dbReference>
<dbReference type="GO" id="GO:0005576">
    <property type="term" value="C:extracellular region"/>
    <property type="evidence" value="ECO:0007669"/>
    <property type="project" value="UniProtKB-SubCell"/>
</dbReference>
<dbReference type="KEGG" id="elut:CKA38_03905"/>
<evidence type="ECO:0000256" key="6">
    <source>
        <dbReference type="ARBA" id="ARBA00023136"/>
    </source>
</evidence>
<proteinExistence type="predicted"/>
<evidence type="ECO:0000256" key="7">
    <source>
        <dbReference type="ARBA" id="ARBA00023237"/>
    </source>
</evidence>
<dbReference type="GO" id="GO:0009279">
    <property type="term" value="C:cell outer membrane"/>
    <property type="evidence" value="ECO:0007669"/>
    <property type="project" value="UniProtKB-SubCell"/>
</dbReference>
<dbReference type="SMART" id="SM00869">
    <property type="entry name" value="Autotransporter"/>
    <property type="match status" value="1"/>
</dbReference>
<organism evidence="9 10">
    <name type="scientific">Ereboglobus luteus</name>
    <dbReference type="NCBI Taxonomy" id="1796921"/>
    <lineage>
        <taxon>Bacteria</taxon>
        <taxon>Pseudomonadati</taxon>
        <taxon>Verrucomicrobiota</taxon>
        <taxon>Opitutia</taxon>
        <taxon>Opitutales</taxon>
        <taxon>Opitutaceae</taxon>
        <taxon>Ereboglobus</taxon>
    </lineage>
</organism>
<dbReference type="Pfam" id="PF12951">
    <property type="entry name" value="PATR"/>
    <property type="match status" value="5"/>
</dbReference>
<accession>A0A2U8E0X5</accession>
<dbReference type="OrthoDB" id="176189at2"/>
<dbReference type="Pfam" id="PF03797">
    <property type="entry name" value="Autotransporter"/>
    <property type="match status" value="1"/>
</dbReference>
<dbReference type="Proteomes" id="UP000244896">
    <property type="component" value="Chromosome"/>
</dbReference>
<feature type="domain" description="Autotransporter" evidence="8">
    <location>
        <begin position="1224"/>
        <end position="1485"/>
    </location>
</feature>
<dbReference type="SUPFAM" id="SSF51126">
    <property type="entry name" value="Pectin lyase-like"/>
    <property type="match status" value="3"/>
</dbReference>
<evidence type="ECO:0000256" key="5">
    <source>
        <dbReference type="ARBA" id="ARBA00022729"/>
    </source>
</evidence>
<dbReference type="SUPFAM" id="SSF103515">
    <property type="entry name" value="Autotransporter"/>
    <property type="match status" value="1"/>
</dbReference>
<dbReference type="InterPro" id="IPR012332">
    <property type="entry name" value="Autotransporter_pectin_lyase_C"/>
</dbReference>
<dbReference type="NCBIfam" id="TIGR01376">
    <property type="entry name" value="POMP_repeat"/>
    <property type="match status" value="2"/>
</dbReference>
<dbReference type="InterPro" id="IPR036709">
    <property type="entry name" value="Autotransporte_beta_dom_sf"/>
</dbReference>
<evidence type="ECO:0000259" key="8">
    <source>
        <dbReference type="PROSITE" id="PS51208"/>
    </source>
</evidence>
<dbReference type="PROSITE" id="PS51208">
    <property type="entry name" value="AUTOTRANSPORTER"/>
    <property type="match status" value="1"/>
</dbReference>
<dbReference type="NCBIfam" id="TIGR02601">
    <property type="entry name" value="autotrns_rpt"/>
    <property type="match status" value="4"/>
</dbReference>
<keyword evidence="10" id="KW-1185">Reference proteome</keyword>
<dbReference type="Pfam" id="PF02415">
    <property type="entry name" value="Chlam_PMP"/>
    <property type="match status" value="2"/>
</dbReference>
<evidence type="ECO:0000313" key="10">
    <source>
        <dbReference type="Proteomes" id="UP000244896"/>
    </source>
</evidence>
<dbReference type="PANTHER" id="PTHR11319:SF35">
    <property type="entry name" value="OUTER MEMBRANE PROTEIN PMPC-RELATED"/>
    <property type="match status" value="1"/>
</dbReference>
<reference evidence="9 10" key="1">
    <citation type="journal article" date="2018" name="Syst. Appl. Microbiol.">
        <title>Ereboglobus luteus gen. nov. sp. nov. from cockroach guts, and new insights into the oxygen relationship of the genera Opitutus and Didymococcus (Verrucomicrobia: Opitutaceae).</title>
        <authorList>
            <person name="Tegtmeier D."/>
            <person name="Belitz A."/>
            <person name="Radek R."/>
            <person name="Heimerl T."/>
            <person name="Brune A."/>
        </authorList>
    </citation>
    <scope>NUCLEOTIDE SEQUENCE [LARGE SCALE GENOMIC DNA]</scope>
    <source>
        <strain evidence="9 10">Ho45</strain>
    </source>
</reference>
<keyword evidence="4" id="KW-0964">Secreted</keyword>
<dbReference type="Gene3D" id="2.160.20.20">
    <property type="match status" value="1"/>
</dbReference>
<evidence type="ECO:0000313" key="9">
    <source>
        <dbReference type="EMBL" id="AWI08507.1"/>
    </source>
</evidence>
<keyword evidence="6" id="KW-0472">Membrane</keyword>
<evidence type="ECO:0000256" key="3">
    <source>
        <dbReference type="ARBA" id="ARBA00004613"/>
    </source>
</evidence>
<dbReference type="Gene3D" id="2.40.128.130">
    <property type="entry name" value="Autotransporter beta-domain"/>
    <property type="match status" value="1"/>
</dbReference>
<protein>
    <recommendedName>
        <fullName evidence="8">Autotransporter domain-containing protein</fullName>
    </recommendedName>
</protein>
<gene>
    <name evidence="9" type="ORF">CKA38_03905</name>
</gene>
<dbReference type="InterPro" id="IPR005546">
    <property type="entry name" value="Autotransporte_beta"/>
</dbReference>
<comment type="subcellular location">
    <subcellularLocation>
        <location evidence="1">Cell envelope</location>
    </subcellularLocation>
    <subcellularLocation>
        <location evidence="2">Cell outer membrane</location>
    </subcellularLocation>
    <subcellularLocation>
        <location evidence="3">Secreted</location>
    </subcellularLocation>
</comment>
<dbReference type="InterPro" id="IPR011050">
    <property type="entry name" value="Pectin_lyase_fold/virulence"/>
</dbReference>
<evidence type="ECO:0000256" key="1">
    <source>
        <dbReference type="ARBA" id="ARBA00004196"/>
    </source>
</evidence>
<name>A0A2U8E0X5_9BACT</name>
<evidence type="ECO:0000256" key="2">
    <source>
        <dbReference type="ARBA" id="ARBA00004442"/>
    </source>
</evidence>
<keyword evidence="7" id="KW-0998">Cell outer membrane</keyword>
<evidence type="ECO:0000256" key="4">
    <source>
        <dbReference type="ARBA" id="ARBA00022525"/>
    </source>
</evidence>
<keyword evidence="5" id="KW-0732">Signal</keyword>
<sequence length="1485" mass="150361">MAEERNQYGKKPPRSNSVKIAQAAKKTWACRCPSINVISVSTQPRVQQTPPPLDMPATPRPLAVFICAFAFGTLRADPILITTGTTIDPAPLTLNATGTTSYLIADGATLAFANGLGASGTDGGVFAYNGSASGVALNFAPDPTAVAGNGATLFQHNTANKHGGAIGITNSRVLLTLVNVTFELNSTGSGNGGALITNGTSRIHNAVFASNTAGASGGAFYGTGYATITQSHFDGNRAATHGGAVHRSGNTLILTGGTFSNNTAGTNGGAIYNTGANTSSFLTDVVFADNSASAGGALFANSGTVMVERAQFKGNVAASSHGGAINASTAASVVLTDVIFANNTAAGNGGAIFTNRGTLTIRATTSATSTGNKSSGTTGASGGFLYITGTNAIVNFDITGADTRYIIGDANAADRTLDTIADGGSSGAAIGHVINKTGDGTLVLNADNSNYRSAINITGGALLLGNSEAKLNAATHTVSGGALGGIGTLSGSVAFLATSTLFVDDGLLNIVTTATTGVTLGNGASIGDSGTLALTGENNSLNLAAGTIAATVGAGKTLTIAAALNGDGALEKRDAGTLLLANTDSTFSGGVTLAGGTLAITRAAQLGATTNEIRFTSTSGAALRIDADDQIVANAITLAPAASGIIDTRANTLAFSGALSSAADATLTKTGAGTLIFLDADATAFHGTLRIAQGAMRLATVAGSNSPATLTIGGALALENATLAFTLYDGVASDGYLESDRILAASLTATGANTIDIRGRIQTGVYNLGNLAALASAAIITVDGAEQLDDFRRKATLKTSGSLLLVETKVDMSRSLAWTGGTGATANLWTGAHAGQWTDTGTVTRFADGDSVTFQNTVATIDIPTAVIVSDIIVSGSATTTFTGDTITADAASVVTGTLTGATGRLHKTGAGTLAFENVANTFHGGITLEDGAIAFNHSGQLNTPIITITGNGTLSLNASAETELATPITIAPGKTAAIETADGGTLIIRNTITGSGALTKAGPGTLTLAAPADYKGHTLIQSGTLRTAAANVLPHASQFTLQSSATLDLDGHDQVIFALINNGSIKLGAARLAITGNYEASARASLHLALVLSDTAAPQFGALAIGGPASGQTAVRIQLTDTRARASTAPLPDGVPALITTSAASPGGAFALADNQRLVVGAYDYLLLPDNAAAAREWRLVLDNFSPEIPAVAGTDAIALQSGRAAFDTLLARLDNLRVSGNPRARNADLWADIAYRRDRANQTVYTGASIAIAGLQAGAGLVRKTGRRTFRLGLFADLLEAEMDVSRGTKTDTEIRGAGLYATLDGQVWNAAIIVRGAKASYDISVPDAATFSTDGGDFGATIQIGRVFDTKSGWRIEPLAAFAHQRHSIDDTTDRFGRMYEVADFTGLTARLAVAFDRAWPLKRGHLIPRVRLSALHEFDGESRMTIAGDSIKTDFGGLGAELDAGLIWRGGGRWAISASVAARTGGKFDGYTLRLGADCAW</sequence>
<dbReference type="InterPro" id="IPR003368">
    <property type="entry name" value="POMP_repeat"/>
</dbReference>
<dbReference type="PANTHER" id="PTHR11319">
    <property type="entry name" value="G PROTEIN-COUPLED RECEPTOR-RELATED"/>
    <property type="match status" value="1"/>
</dbReference>